<keyword evidence="3" id="KW-0813">Transport</keyword>
<dbReference type="SUPFAM" id="SSF53850">
    <property type="entry name" value="Periplasmic binding protein-like II"/>
    <property type="match status" value="1"/>
</dbReference>
<feature type="chain" id="PRO_5046971219" description="Probable sugar-binding periplasmic protein" evidence="7">
    <location>
        <begin position="24"/>
        <end position="428"/>
    </location>
</feature>
<comment type="subcellular location">
    <subcellularLocation>
        <location evidence="1">Cell envelope</location>
    </subcellularLocation>
</comment>
<evidence type="ECO:0000256" key="3">
    <source>
        <dbReference type="ARBA" id="ARBA00022448"/>
    </source>
</evidence>
<dbReference type="PANTHER" id="PTHR43649">
    <property type="entry name" value="ARABINOSE-BINDING PROTEIN-RELATED"/>
    <property type="match status" value="1"/>
</dbReference>
<evidence type="ECO:0000256" key="7">
    <source>
        <dbReference type="SAM" id="SignalP"/>
    </source>
</evidence>
<comment type="caution">
    <text evidence="8">The sequence shown here is derived from an EMBL/GenBank/DDBJ whole genome shotgun (WGS) entry which is preliminary data.</text>
</comment>
<evidence type="ECO:0000313" key="8">
    <source>
        <dbReference type="EMBL" id="GAA4256248.1"/>
    </source>
</evidence>
<comment type="function">
    <text evidence="5">Part of a binding-protein-dependent transport system for a sugar.</text>
</comment>
<evidence type="ECO:0000256" key="6">
    <source>
        <dbReference type="ARBA" id="ARBA00049753"/>
    </source>
</evidence>
<evidence type="ECO:0000256" key="4">
    <source>
        <dbReference type="ARBA" id="ARBA00022729"/>
    </source>
</evidence>
<evidence type="ECO:0000313" key="9">
    <source>
        <dbReference type="Proteomes" id="UP001500620"/>
    </source>
</evidence>
<keyword evidence="4 7" id="KW-0732">Signal</keyword>
<sequence>MNRRRRAVAAVVVVALAVTGCGAQKPTSATTDTKQLEVLSWWTSGSEAAALNVLLSAMHQTNPNVEVVNAAVAGGAGSQAVVALAKRLQHGNPPDVWQTFAGKSVQGYADRGVIRDVASVFTDGGLRATMQPTILRSLMHDGKPYGVPTGAHRSNMLWFNISLLNRAGVTLPSSGYSLAAFLDGLQKVKASGATPLCLGGKDPFTTVELFENVLLSTIGVQGWQDMADDRLNWRSAQVRTALRTFGDILAYADPEAGTLTWDAATRKLATGGCAFESMNDSVYGELVTDGAQDDKDFGAVAFPGTGDSFLAVVDVFVAATRAKNAKNALAFLNDISKPATQIPFSKAKGSVPVLRNIDISSLSAYQRDASKSLWGSSVLLSVAHGEAMSPEFQEGFYDAVSTYARTRDPDAFARELENAVTKDKIPPR</sequence>
<dbReference type="Pfam" id="PF01547">
    <property type="entry name" value="SBP_bac_1"/>
    <property type="match status" value="1"/>
</dbReference>
<accession>A0ABP8DHL0</accession>
<evidence type="ECO:0000256" key="1">
    <source>
        <dbReference type="ARBA" id="ARBA00004196"/>
    </source>
</evidence>
<name>A0ABP8DHL0_9ACTN</name>
<reference evidence="9" key="1">
    <citation type="journal article" date="2019" name="Int. J. Syst. Evol. Microbiol.">
        <title>The Global Catalogue of Microorganisms (GCM) 10K type strain sequencing project: providing services to taxonomists for standard genome sequencing and annotation.</title>
        <authorList>
            <consortium name="The Broad Institute Genomics Platform"/>
            <consortium name="The Broad Institute Genome Sequencing Center for Infectious Disease"/>
            <person name="Wu L."/>
            <person name="Ma J."/>
        </authorList>
    </citation>
    <scope>NUCLEOTIDE SEQUENCE [LARGE SCALE GENOMIC DNA]</scope>
    <source>
        <strain evidence="9">JCM 17441</strain>
    </source>
</reference>
<feature type="signal peptide" evidence="7">
    <location>
        <begin position="1"/>
        <end position="23"/>
    </location>
</feature>
<evidence type="ECO:0000256" key="2">
    <source>
        <dbReference type="ARBA" id="ARBA00008520"/>
    </source>
</evidence>
<organism evidence="8 9">
    <name type="scientific">Dactylosporangium darangshiense</name>
    <dbReference type="NCBI Taxonomy" id="579108"/>
    <lineage>
        <taxon>Bacteria</taxon>
        <taxon>Bacillati</taxon>
        <taxon>Actinomycetota</taxon>
        <taxon>Actinomycetes</taxon>
        <taxon>Micromonosporales</taxon>
        <taxon>Micromonosporaceae</taxon>
        <taxon>Dactylosporangium</taxon>
    </lineage>
</organism>
<dbReference type="PROSITE" id="PS51257">
    <property type="entry name" value="PROKAR_LIPOPROTEIN"/>
    <property type="match status" value="1"/>
</dbReference>
<gene>
    <name evidence="8" type="ORF">GCM10022255_068350</name>
</gene>
<comment type="similarity">
    <text evidence="2">Belongs to the bacterial solute-binding protein 1 family.</text>
</comment>
<keyword evidence="9" id="KW-1185">Reference proteome</keyword>
<dbReference type="Gene3D" id="3.40.190.10">
    <property type="entry name" value="Periplasmic binding protein-like II"/>
    <property type="match status" value="2"/>
</dbReference>
<dbReference type="Proteomes" id="UP001500620">
    <property type="component" value="Unassembled WGS sequence"/>
</dbReference>
<dbReference type="EMBL" id="BAABAT010000023">
    <property type="protein sequence ID" value="GAA4256248.1"/>
    <property type="molecule type" value="Genomic_DNA"/>
</dbReference>
<evidence type="ECO:0000256" key="5">
    <source>
        <dbReference type="ARBA" id="ARBA00049629"/>
    </source>
</evidence>
<protein>
    <recommendedName>
        <fullName evidence="6">Probable sugar-binding periplasmic protein</fullName>
    </recommendedName>
</protein>
<dbReference type="InterPro" id="IPR006059">
    <property type="entry name" value="SBP"/>
</dbReference>
<dbReference type="InterPro" id="IPR050490">
    <property type="entry name" value="Bact_solute-bd_prot1"/>
</dbReference>
<proteinExistence type="inferred from homology"/>
<dbReference type="PANTHER" id="PTHR43649:SF28">
    <property type="entry name" value="BINDING PROTEIN COMPONENT OF ABC SUGAR TRANSPORTER-RELATED"/>
    <property type="match status" value="1"/>
</dbReference>